<dbReference type="VEuPathDB" id="PiroplasmaDB:TOT_030000389"/>
<dbReference type="EMBL" id="AP011948">
    <property type="protein sequence ID" value="BAM41126.1"/>
    <property type="molecule type" value="Genomic_DNA"/>
</dbReference>
<proteinExistence type="predicted"/>
<organism evidence="2 3">
    <name type="scientific">Theileria orientalis strain Shintoku</name>
    <dbReference type="NCBI Taxonomy" id="869250"/>
    <lineage>
        <taxon>Eukaryota</taxon>
        <taxon>Sar</taxon>
        <taxon>Alveolata</taxon>
        <taxon>Apicomplexa</taxon>
        <taxon>Aconoidasida</taxon>
        <taxon>Piroplasmida</taxon>
        <taxon>Theileriidae</taxon>
        <taxon>Theileria</taxon>
    </lineage>
</organism>
<evidence type="ECO:0000313" key="2">
    <source>
        <dbReference type="EMBL" id="BAM41126.1"/>
    </source>
</evidence>
<reference evidence="2 3" key="1">
    <citation type="journal article" date="2012" name="MBio">
        <title>Comparative genome analysis of three eukaryotic parasites with differing abilities to transform leukocytes reveals key mediators of Theileria-induced leukocyte transformation.</title>
        <authorList>
            <person name="Hayashida K."/>
            <person name="Hara Y."/>
            <person name="Abe T."/>
            <person name="Yamasaki C."/>
            <person name="Toyoda A."/>
            <person name="Kosuge T."/>
            <person name="Suzuki Y."/>
            <person name="Sato Y."/>
            <person name="Kawashima S."/>
            <person name="Katayama T."/>
            <person name="Wakaguri H."/>
            <person name="Inoue N."/>
            <person name="Homma K."/>
            <person name="Tada-Umezaki M."/>
            <person name="Yagi Y."/>
            <person name="Fujii Y."/>
            <person name="Habara T."/>
            <person name="Kanehisa M."/>
            <person name="Watanabe H."/>
            <person name="Ito K."/>
            <person name="Gojobori T."/>
            <person name="Sugawara H."/>
            <person name="Imanishi T."/>
            <person name="Weir W."/>
            <person name="Gardner M."/>
            <person name="Pain A."/>
            <person name="Shiels B."/>
            <person name="Hattori M."/>
            <person name="Nene V."/>
            <person name="Sugimoto C."/>
        </authorList>
    </citation>
    <scope>NUCLEOTIDE SEQUENCE [LARGE SCALE GENOMIC DNA]</scope>
    <source>
        <strain evidence="2 3">Shintoku</strain>
    </source>
</reference>
<dbReference type="RefSeq" id="XP_009691427.1">
    <property type="nucleotide sequence ID" value="XM_009693132.1"/>
</dbReference>
<dbReference type="GeneID" id="20715569"/>
<dbReference type="AlphaFoldDB" id="J4C3W1"/>
<evidence type="ECO:0000256" key="1">
    <source>
        <dbReference type="SAM" id="SignalP"/>
    </source>
</evidence>
<dbReference type="KEGG" id="tot:TOT_030000389"/>
<gene>
    <name evidence="2" type="ORF">TOT_030000389</name>
</gene>
<protein>
    <submittedName>
        <fullName evidence="2">Uncharacterized protein</fullName>
    </submittedName>
</protein>
<dbReference type="Proteomes" id="UP000003786">
    <property type="component" value="Chromosome 3"/>
</dbReference>
<name>J4C3W1_THEOR</name>
<evidence type="ECO:0000313" key="3">
    <source>
        <dbReference type="Proteomes" id="UP000003786"/>
    </source>
</evidence>
<sequence>MCINFILFLVLVIRESVGNNVFVDLKSNYISNGITVHHGRFSVNGKYRMYIGKDKGIESVIFGTGVLYRRAECPIGEQVIVEMFEDIIVKYFVIHIYTGTVLNHTRVKRKYYSKSDWGYKKIDQNTFMTQMTSEVELMFDVATKIIHPYMVQMVESEKYYTETYSLIDQVGGIKLDGLEAPKYTYGIVYDSSMMIKMGYSALESFVSKCERFSIEYK</sequence>
<dbReference type="OMA" id="SEVELMF"/>
<feature type="signal peptide" evidence="1">
    <location>
        <begin position="1"/>
        <end position="18"/>
    </location>
</feature>
<keyword evidence="1" id="KW-0732">Signal</keyword>
<feature type="chain" id="PRO_5003777946" evidence="1">
    <location>
        <begin position="19"/>
        <end position="217"/>
    </location>
</feature>
<keyword evidence="3" id="KW-1185">Reference proteome</keyword>
<accession>J4C3W1</accession>